<keyword evidence="4" id="KW-0472">Membrane</keyword>
<evidence type="ECO:0000256" key="3">
    <source>
        <dbReference type="ARBA" id="ARBA00022989"/>
    </source>
</evidence>
<evidence type="ECO:0000259" key="6">
    <source>
        <dbReference type="Pfam" id="PF00916"/>
    </source>
</evidence>
<evidence type="ECO:0000256" key="4">
    <source>
        <dbReference type="ARBA" id="ARBA00023136"/>
    </source>
</evidence>
<feature type="non-terminal residue" evidence="7">
    <location>
        <position position="144"/>
    </location>
</feature>
<comment type="subcellular location">
    <subcellularLocation>
        <location evidence="1">Membrane</location>
        <topology evidence="1">Multi-pass membrane protein</topology>
    </subcellularLocation>
</comment>
<dbReference type="InterPro" id="IPR001902">
    <property type="entry name" value="SLC26A/SulP_fam"/>
</dbReference>
<dbReference type="PANTHER" id="PTHR11814">
    <property type="entry name" value="SULFATE TRANSPORTER"/>
    <property type="match status" value="1"/>
</dbReference>
<reference evidence="7" key="1">
    <citation type="submission" date="2022-03" db="EMBL/GenBank/DDBJ databases">
        <authorList>
            <person name="Martin C."/>
        </authorList>
    </citation>
    <scope>NUCLEOTIDE SEQUENCE</scope>
</reference>
<dbReference type="GO" id="GO:0055085">
    <property type="term" value="P:transmembrane transport"/>
    <property type="evidence" value="ECO:0007669"/>
    <property type="project" value="InterPro"/>
</dbReference>
<keyword evidence="8" id="KW-1185">Reference proteome</keyword>
<dbReference type="AlphaFoldDB" id="A0A8S4NLR6"/>
<dbReference type="InterPro" id="IPR011547">
    <property type="entry name" value="SLC26A/SulP_dom"/>
</dbReference>
<dbReference type="EMBL" id="CAIIXF020000005">
    <property type="protein sequence ID" value="CAH1782636.1"/>
    <property type="molecule type" value="Genomic_DNA"/>
</dbReference>
<name>A0A8S4NLR6_OWEFU</name>
<sequence length="144" mass="15396">MAMNKNAEIGSTGSVTIPPDGDTDVSGGSGQRSNLNIVVERPAYTQTHFDEGFEATEKSKVHPIRALRDSAVNAVSCNAKCAKNFFLGLFPFIGIMRTYNLRTDLVADVIAGLTVGIMHIPQGMAYAMLASVPPVVGLYVSFFP</sequence>
<evidence type="ECO:0000313" key="8">
    <source>
        <dbReference type="Proteomes" id="UP000749559"/>
    </source>
</evidence>
<accession>A0A8S4NLR6</accession>
<evidence type="ECO:0000256" key="2">
    <source>
        <dbReference type="ARBA" id="ARBA00022692"/>
    </source>
</evidence>
<evidence type="ECO:0000313" key="7">
    <source>
        <dbReference type="EMBL" id="CAH1782636.1"/>
    </source>
</evidence>
<keyword evidence="2" id="KW-0812">Transmembrane</keyword>
<organism evidence="7 8">
    <name type="scientific">Owenia fusiformis</name>
    <name type="common">Polychaete worm</name>
    <dbReference type="NCBI Taxonomy" id="6347"/>
    <lineage>
        <taxon>Eukaryota</taxon>
        <taxon>Metazoa</taxon>
        <taxon>Spiralia</taxon>
        <taxon>Lophotrochozoa</taxon>
        <taxon>Annelida</taxon>
        <taxon>Polychaeta</taxon>
        <taxon>Sedentaria</taxon>
        <taxon>Canalipalpata</taxon>
        <taxon>Sabellida</taxon>
        <taxon>Oweniida</taxon>
        <taxon>Oweniidae</taxon>
        <taxon>Owenia</taxon>
    </lineage>
</organism>
<gene>
    <name evidence="7" type="ORF">OFUS_LOCUS9064</name>
</gene>
<feature type="domain" description="SLC26A/SulP transporter" evidence="6">
    <location>
        <begin position="105"/>
        <end position="144"/>
    </location>
</feature>
<dbReference type="Proteomes" id="UP000749559">
    <property type="component" value="Unassembled WGS sequence"/>
</dbReference>
<comment type="caution">
    <text evidence="7">The sequence shown here is derived from an EMBL/GenBank/DDBJ whole genome shotgun (WGS) entry which is preliminary data.</text>
</comment>
<dbReference type="OrthoDB" id="288203at2759"/>
<keyword evidence="3" id="KW-1133">Transmembrane helix</keyword>
<evidence type="ECO:0000256" key="5">
    <source>
        <dbReference type="SAM" id="MobiDB-lite"/>
    </source>
</evidence>
<evidence type="ECO:0000256" key="1">
    <source>
        <dbReference type="ARBA" id="ARBA00004141"/>
    </source>
</evidence>
<dbReference type="Pfam" id="PF00916">
    <property type="entry name" value="Sulfate_transp"/>
    <property type="match status" value="1"/>
</dbReference>
<feature type="region of interest" description="Disordered" evidence="5">
    <location>
        <begin position="1"/>
        <end position="32"/>
    </location>
</feature>
<proteinExistence type="predicted"/>
<dbReference type="GO" id="GO:0016020">
    <property type="term" value="C:membrane"/>
    <property type="evidence" value="ECO:0007669"/>
    <property type="project" value="UniProtKB-SubCell"/>
</dbReference>
<protein>
    <recommendedName>
        <fullName evidence="6">SLC26A/SulP transporter domain-containing protein</fullName>
    </recommendedName>
</protein>